<keyword evidence="1" id="KW-0238">DNA-binding</keyword>
<evidence type="ECO:0008006" key="5">
    <source>
        <dbReference type="Google" id="ProtNLM"/>
    </source>
</evidence>
<keyword evidence="2" id="KW-0233">DNA recombination</keyword>
<reference evidence="4" key="1">
    <citation type="journal article" date="2010" name="Science">
        <title>The genome of the Western clawed frog Xenopus tropicalis.</title>
        <authorList>
            <person name="Hellsten U."/>
            <person name="Harland R.M."/>
            <person name="Gilchrist M.J."/>
            <person name="Hendrix D."/>
            <person name="Jurka J."/>
            <person name="Kapitonov V."/>
            <person name="Ovcharenko I."/>
            <person name="Putnam N.H."/>
            <person name="Shu S."/>
            <person name="Taher L."/>
            <person name="Blitz I.L."/>
            <person name="Blumberg B."/>
            <person name="Dichmann D.S."/>
            <person name="Dubchak I."/>
            <person name="Amaya E."/>
            <person name="Detter J.C."/>
            <person name="Fletcher R."/>
            <person name="Gerhard D.S."/>
            <person name="Goodstein D."/>
            <person name="Graves T."/>
            <person name="Grigoriev I.V."/>
            <person name="Grimwood J."/>
            <person name="Kawashima T."/>
            <person name="Lindquist E."/>
            <person name="Lucas S.M."/>
            <person name="Mead P.E."/>
            <person name="Mitros T."/>
            <person name="Ogino H."/>
            <person name="Ohta Y."/>
            <person name="Poliakov A.V."/>
            <person name="Pollet N."/>
            <person name="Robert J."/>
            <person name="Salamov A."/>
            <person name="Sater A.K."/>
            <person name="Schmutz J."/>
            <person name="Terry A."/>
            <person name="Vize P.D."/>
            <person name="Warren W.C."/>
            <person name="Wells D."/>
            <person name="Wills A."/>
            <person name="Wilson R.K."/>
            <person name="Zimmerman L.B."/>
            <person name="Zorn A.M."/>
            <person name="Grainger R."/>
            <person name="Grammer T."/>
            <person name="Khokha M.K."/>
            <person name="Richardson P.M."/>
            <person name="Rokhsar D.S."/>
        </authorList>
    </citation>
    <scope>NUCLEOTIDE SEQUENCE [LARGE SCALE GENOMIC DNA]</scope>
    <source>
        <strain evidence="4">Nigerian</strain>
    </source>
</reference>
<protein>
    <recommendedName>
        <fullName evidence="5">Tyr recombinase domain-containing protein</fullName>
    </recommendedName>
</protein>
<evidence type="ECO:0000313" key="4">
    <source>
        <dbReference type="Ensembl" id="ENSXETP00000108593"/>
    </source>
</evidence>
<dbReference type="PANTHER" id="PTHR33066">
    <property type="entry name" value="INTEGRASE_SAM-LIKE_N DOMAIN-CONTAINING PROTEIN"/>
    <property type="match status" value="1"/>
</dbReference>
<dbReference type="Gene3D" id="1.10.150.130">
    <property type="match status" value="1"/>
</dbReference>
<feature type="compositionally biased region" description="Basic and acidic residues" evidence="3">
    <location>
        <begin position="8"/>
        <end position="18"/>
    </location>
</feature>
<name>A0A803JL00_XENTR</name>
<dbReference type="AlphaFoldDB" id="A0A803JL00"/>
<dbReference type="InterPro" id="IPR010998">
    <property type="entry name" value="Integrase_recombinase_N"/>
</dbReference>
<reference evidence="4" key="2">
    <citation type="submission" date="2021-03" db="UniProtKB">
        <authorList>
            <consortium name="Ensembl"/>
        </authorList>
    </citation>
    <scope>IDENTIFICATION</scope>
</reference>
<dbReference type="Ensembl" id="ENSXETT00000121953">
    <property type="protein sequence ID" value="ENSXETP00000109819"/>
    <property type="gene ID" value="ENSXETG00000045687"/>
</dbReference>
<proteinExistence type="predicted"/>
<feature type="region of interest" description="Disordered" evidence="3">
    <location>
        <begin position="1"/>
        <end position="30"/>
    </location>
</feature>
<dbReference type="InterPro" id="IPR013762">
    <property type="entry name" value="Integrase-like_cat_sf"/>
</dbReference>
<accession>A0A803JL00</accession>
<feature type="region of interest" description="Disordered" evidence="3">
    <location>
        <begin position="72"/>
        <end position="248"/>
    </location>
</feature>
<dbReference type="GO" id="GO:0006310">
    <property type="term" value="P:DNA recombination"/>
    <property type="evidence" value="ECO:0007669"/>
    <property type="project" value="UniProtKB-KW"/>
</dbReference>
<organism evidence="4">
    <name type="scientific">Xenopus tropicalis</name>
    <name type="common">Western clawed frog</name>
    <name type="synonym">Silurana tropicalis</name>
    <dbReference type="NCBI Taxonomy" id="8364"/>
    <lineage>
        <taxon>Eukaryota</taxon>
        <taxon>Metazoa</taxon>
        <taxon>Chordata</taxon>
        <taxon>Craniata</taxon>
        <taxon>Vertebrata</taxon>
        <taxon>Euteleostomi</taxon>
        <taxon>Amphibia</taxon>
        <taxon>Batrachia</taxon>
        <taxon>Anura</taxon>
        <taxon>Pipoidea</taxon>
        <taxon>Pipidae</taxon>
        <taxon>Xenopodinae</taxon>
        <taxon>Xenopus</taxon>
        <taxon>Silurana</taxon>
    </lineage>
</organism>
<dbReference type="PANTHER" id="PTHR33066:SF2">
    <property type="entry name" value="FILAGGRIN-2-LIKE"/>
    <property type="match status" value="1"/>
</dbReference>
<dbReference type="GO" id="GO:0003677">
    <property type="term" value="F:DNA binding"/>
    <property type="evidence" value="ECO:0007669"/>
    <property type="project" value="UniProtKB-KW"/>
</dbReference>
<dbReference type="InterPro" id="IPR011010">
    <property type="entry name" value="DNA_brk_join_enz"/>
</dbReference>
<dbReference type="GO" id="GO:0015074">
    <property type="term" value="P:DNA integration"/>
    <property type="evidence" value="ECO:0007669"/>
    <property type="project" value="InterPro"/>
</dbReference>
<evidence type="ECO:0000256" key="2">
    <source>
        <dbReference type="ARBA" id="ARBA00023172"/>
    </source>
</evidence>
<evidence type="ECO:0000256" key="1">
    <source>
        <dbReference type="ARBA" id="ARBA00023125"/>
    </source>
</evidence>
<dbReference type="GeneTree" id="ENSGT01070000254374"/>
<dbReference type="SUPFAM" id="SSF56349">
    <property type="entry name" value="DNA breaking-rejoining enzymes"/>
    <property type="match status" value="1"/>
</dbReference>
<dbReference type="Gene3D" id="1.10.443.10">
    <property type="entry name" value="Intergrase catalytic core"/>
    <property type="match status" value="1"/>
</dbReference>
<evidence type="ECO:0000256" key="3">
    <source>
        <dbReference type="SAM" id="MobiDB-lite"/>
    </source>
</evidence>
<dbReference type="InParanoid" id="A0A803JL00"/>
<sequence length="642" mass="71269">MEEVITTTEDKTSGRDSEIPTMVANSQQAESREIISGTVMANSHNRCQPHGLGSDIPETFSSGNLVTDGIFTTDKYPRDQGHSASTSGMGRHIRRPSSKDTVRQCHSSGICQQAGRHKKQKSKPRSDPDSGVGRKYGHTDLSNTHSRNRQCRSRLPQQTPAGPRRMESVNGSVSATDQDMGRTGNRLDGVKAKQKGSKVFCKVQRSPSGGSRRHDSSLAIQTSLRVSSSSHVTAGTAKDHQRTSHSDPSGTLLAQEILVFKSTRSITGTSDSTSIIPSSTCSGTTLSSQSSAIRLNGMALEAAILRHKGFSEEVILTMIKARKPTTSKIYNRTWECYRAWCEKEELLFPEFRLAWVLQFLQEGLQKGLKLGSLKAQVSALSVLFQERLALKDDVRTFLQGVSRVSPPFRHPVPPWDLNLVLSVLLDAPFEPLKEVGMEFLTWKTVFLIAISSARRISELSALSCAEPFLNFHEDRAVLRTVPEFLPKVVSSFHINTEIVLPSFCNNPKNEKEARLHRLDVVRTLKVYVSRARPIRKTETLFIIPSGARKGLPATKTTIARWIKETVRRAYLVRKKVPPIKLRAHSTRAIGASWAHRNAATAEQVCRAATWSSPHTFTKFYHFNTYLSAEAAFGRKVLQAVVF</sequence>
<feature type="compositionally biased region" description="Polar residues" evidence="3">
    <location>
        <begin position="218"/>
        <end position="233"/>
    </location>
</feature>
<dbReference type="Ensembl" id="ENSXETT00000121862">
    <property type="protein sequence ID" value="ENSXETP00000108593"/>
    <property type="gene ID" value="ENSXETG00000045687"/>
</dbReference>